<dbReference type="EMBL" id="LDWR01000014">
    <property type="protein sequence ID" value="KML60414.1"/>
    <property type="molecule type" value="Genomic_DNA"/>
</dbReference>
<dbReference type="PROSITE" id="PS51184">
    <property type="entry name" value="JMJC"/>
    <property type="match status" value="1"/>
</dbReference>
<dbReference type="SUPFAM" id="SSF51197">
    <property type="entry name" value="Clavaminate synthase-like"/>
    <property type="match status" value="1"/>
</dbReference>
<evidence type="ECO:0000259" key="1">
    <source>
        <dbReference type="PROSITE" id="PS51184"/>
    </source>
</evidence>
<evidence type="ECO:0000313" key="3">
    <source>
        <dbReference type="Proteomes" id="UP000036338"/>
    </source>
</evidence>
<gene>
    <name evidence="2" type="ORF">VL15_08420</name>
</gene>
<dbReference type="Pfam" id="PF13621">
    <property type="entry name" value="Cupin_8"/>
    <property type="match status" value="1"/>
</dbReference>
<feature type="domain" description="JmjC" evidence="1">
    <location>
        <begin position="120"/>
        <end position="273"/>
    </location>
</feature>
<sequence length="296" mass="34342">MTGSKIVPMPRIRYDGSRSMRDVLAGLKHPAVLEGFIETWPARTRWTPDFFVERYGEHEITVETSQLSPTPTQPDLYLGARRYETAHLGATIRAMQAQGSARTAYITYAAIYSTAPELKDDIAPLHEQHGFPGWMPHWLRRRLVLRPGFWLGPEGISSPMHFDRHENLNVQVYGRKRWVLFAPEQSANVYYRQRRDLPVIFSPVDMSDPDPALFPRVQSAPRHDFVLEAGDVLYLPPGWWHYVESLSDSINVNYWWWSPRAVRTFCRVELASLWQALARRWRRAADRAGKPMSMPR</sequence>
<dbReference type="Gene3D" id="2.60.120.650">
    <property type="entry name" value="Cupin"/>
    <property type="match status" value="1"/>
</dbReference>
<accession>A0A0J5X084</accession>
<dbReference type="InterPro" id="IPR003347">
    <property type="entry name" value="JmjC_dom"/>
</dbReference>
<dbReference type="PANTHER" id="PTHR12461">
    <property type="entry name" value="HYPOXIA-INDUCIBLE FACTOR 1 ALPHA INHIBITOR-RELATED"/>
    <property type="match status" value="1"/>
</dbReference>
<dbReference type="SMART" id="SM00558">
    <property type="entry name" value="JmjC"/>
    <property type="match status" value="1"/>
</dbReference>
<organism evidence="2 3">
    <name type="scientific">Burkholderia cepacia</name>
    <name type="common">Pseudomonas cepacia</name>
    <dbReference type="NCBI Taxonomy" id="292"/>
    <lineage>
        <taxon>Bacteria</taxon>
        <taxon>Pseudomonadati</taxon>
        <taxon>Pseudomonadota</taxon>
        <taxon>Betaproteobacteria</taxon>
        <taxon>Burkholderiales</taxon>
        <taxon>Burkholderiaceae</taxon>
        <taxon>Burkholderia</taxon>
        <taxon>Burkholderia cepacia complex</taxon>
    </lineage>
</organism>
<dbReference type="RefSeq" id="WP_048244830.1">
    <property type="nucleotide sequence ID" value="NZ_LDWR01000014.1"/>
</dbReference>
<comment type="caution">
    <text evidence="2">The sequence shown here is derived from an EMBL/GenBank/DDBJ whole genome shotgun (WGS) entry which is preliminary data.</text>
</comment>
<dbReference type="Proteomes" id="UP000036338">
    <property type="component" value="Unassembled WGS sequence"/>
</dbReference>
<dbReference type="InterPro" id="IPR041667">
    <property type="entry name" value="Cupin_8"/>
</dbReference>
<protein>
    <submittedName>
        <fullName evidence="2">Transcription factor</fullName>
    </submittedName>
</protein>
<dbReference type="PATRIC" id="fig|292.27.peg.1258"/>
<reference evidence="2 3" key="1">
    <citation type="submission" date="2015-05" db="EMBL/GenBank/DDBJ databases">
        <title>Draft genome of Burkholderia cepacia LK29.</title>
        <authorList>
            <person name="Chan X.Y."/>
        </authorList>
    </citation>
    <scope>NUCLEOTIDE SEQUENCE [LARGE SCALE GENOMIC DNA]</scope>
    <source>
        <strain evidence="2 3">LK29</strain>
    </source>
</reference>
<proteinExistence type="predicted"/>
<dbReference type="PANTHER" id="PTHR12461:SF105">
    <property type="entry name" value="HYPOXIA-INDUCIBLE FACTOR 1-ALPHA INHIBITOR"/>
    <property type="match status" value="1"/>
</dbReference>
<dbReference type="AlphaFoldDB" id="A0A0J5X084"/>
<name>A0A0J5X084_BURCE</name>
<evidence type="ECO:0000313" key="2">
    <source>
        <dbReference type="EMBL" id="KML60414.1"/>
    </source>
</evidence>